<dbReference type="RefSeq" id="XP_022240047.1">
    <property type="nucleotide sequence ID" value="XM_022384339.1"/>
</dbReference>
<accession>A0ABM1S8U2</accession>
<proteinExistence type="predicted"/>
<organism evidence="2 3">
    <name type="scientific">Limulus polyphemus</name>
    <name type="common">Atlantic horseshoe crab</name>
    <dbReference type="NCBI Taxonomy" id="6850"/>
    <lineage>
        <taxon>Eukaryota</taxon>
        <taxon>Metazoa</taxon>
        <taxon>Ecdysozoa</taxon>
        <taxon>Arthropoda</taxon>
        <taxon>Chelicerata</taxon>
        <taxon>Merostomata</taxon>
        <taxon>Xiphosura</taxon>
        <taxon>Limulidae</taxon>
        <taxon>Limulus</taxon>
    </lineage>
</organism>
<keyword evidence="2" id="KW-1185">Reference proteome</keyword>
<name>A0ABM1S8U2_LIMPO</name>
<sequence length="100" mass="10600">MMKTMFVALLLTLLVYGAKSTSPMHCEGPCEKNSCPIDGSSCQCGTYKDECGCCDFCIACSGQKCNILSGQRCEGKQMCKPPLGASFVDVHTGKVSGVCQ</sequence>
<evidence type="ECO:0000256" key="1">
    <source>
        <dbReference type="SAM" id="SignalP"/>
    </source>
</evidence>
<dbReference type="GeneID" id="106458197"/>
<feature type="chain" id="PRO_5045195675" evidence="1">
    <location>
        <begin position="21"/>
        <end position="100"/>
    </location>
</feature>
<protein>
    <submittedName>
        <fullName evidence="3">8.6 kDa transglutaminase substrate-like</fullName>
    </submittedName>
</protein>
<dbReference type="Proteomes" id="UP000694941">
    <property type="component" value="Unplaced"/>
</dbReference>
<dbReference type="InterPro" id="IPR009030">
    <property type="entry name" value="Growth_fac_rcpt_cys_sf"/>
</dbReference>
<evidence type="ECO:0000313" key="3">
    <source>
        <dbReference type="RefSeq" id="XP_022240047.1"/>
    </source>
</evidence>
<keyword evidence="1" id="KW-0732">Signal</keyword>
<dbReference type="SUPFAM" id="SSF57184">
    <property type="entry name" value="Growth factor receptor domain"/>
    <property type="match status" value="1"/>
</dbReference>
<reference evidence="3" key="1">
    <citation type="submission" date="2025-08" db="UniProtKB">
        <authorList>
            <consortium name="RefSeq"/>
        </authorList>
    </citation>
    <scope>IDENTIFICATION</scope>
    <source>
        <tissue evidence="3">Muscle</tissue>
    </source>
</reference>
<evidence type="ECO:0000313" key="2">
    <source>
        <dbReference type="Proteomes" id="UP000694941"/>
    </source>
</evidence>
<feature type="signal peptide" evidence="1">
    <location>
        <begin position="1"/>
        <end position="20"/>
    </location>
</feature>
<gene>
    <name evidence="3" type="primary">LOC106458197</name>
</gene>